<dbReference type="HOGENOM" id="CLU_1876191_0_0_1"/>
<dbReference type="AlphaFoldDB" id="A0A0C3FYN7"/>
<proteinExistence type="predicted"/>
<sequence length="136" mass="15034">MVLLSRLALASHYGTNIDFLNPAALRVCGSTDGLLTLITLRLASQIKNTKGRQPKRNAIPNRSPDLGIPSRTNALRPSFRPFCDTSYPAYRCSLHSRTEARAPVFVYGNLDLIPIDNRTSSSQLRTGNHCFETDST</sequence>
<organism evidence="2 3">
    <name type="scientific">Piloderma croceum (strain F 1598)</name>
    <dbReference type="NCBI Taxonomy" id="765440"/>
    <lineage>
        <taxon>Eukaryota</taxon>
        <taxon>Fungi</taxon>
        <taxon>Dikarya</taxon>
        <taxon>Basidiomycota</taxon>
        <taxon>Agaricomycotina</taxon>
        <taxon>Agaricomycetes</taxon>
        <taxon>Agaricomycetidae</taxon>
        <taxon>Atheliales</taxon>
        <taxon>Atheliaceae</taxon>
        <taxon>Piloderma</taxon>
    </lineage>
</organism>
<name>A0A0C3FYN7_PILCF</name>
<keyword evidence="3" id="KW-1185">Reference proteome</keyword>
<evidence type="ECO:0000313" key="3">
    <source>
        <dbReference type="Proteomes" id="UP000054166"/>
    </source>
</evidence>
<gene>
    <name evidence="2" type="ORF">PILCRDRAFT_219992</name>
</gene>
<evidence type="ECO:0000313" key="2">
    <source>
        <dbReference type="EMBL" id="KIM89300.1"/>
    </source>
</evidence>
<dbReference type="Proteomes" id="UP000054166">
    <property type="component" value="Unassembled WGS sequence"/>
</dbReference>
<dbReference type="InParanoid" id="A0A0C3FYN7"/>
<protein>
    <submittedName>
        <fullName evidence="2">Uncharacterized protein</fullName>
    </submittedName>
</protein>
<dbReference type="EMBL" id="KN832975">
    <property type="protein sequence ID" value="KIM89300.1"/>
    <property type="molecule type" value="Genomic_DNA"/>
</dbReference>
<evidence type="ECO:0000256" key="1">
    <source>
        <dbReference type="SAM" id="MobiDB-lite"/>
    </source>
</evidence>
<accession>A0A0C3FYN7</accession>
<reference evidence="3" key="2">
    <citation type="submission" date="2015-01" db="EMBL/GenBank/DDBJ databases">
        <title>Evolutionary Origins and Diversification of the Mycorrhizal Mutualists.</title>
        <authorList>
            <consortium name="DOE Joint Genome Institute"/>
            <consortium name="Mycorrhizal Genomics Consortium"/>
            <person name="Kohler A."/>
            <person name="Kuo A."/>
            <person name="Nagy L.G."/>
            <person name="Floudas D."/>
            <person name="Copeland A."/>
            <person name="Barry K.W."/>
            <person name="Cichocki N."/>
            <person name="Veneault-Fourrey C."/>
            <person name="LaButti K."/>
            <person name="Lindquist E.A."/>
            <person name="Lipzen A."/>
            <person name="Lundell T."/>
            <person name="Morin E."/>
            <person name="Murat C."/>
            <person name="Riley R."/>
            <person name="Ohm R."/>
            <person name="Sun H."/>
            <person name="Tunlid A."/>
            <person name="Henrissat B."/>
            <person name="Grigoriev I.V."/>
            <person name="Hibbett D.S."/>
            <person name="Martin F."/>
        </authorList>
    </citation>
    <scope>NUCLEOTIDE SEQUENCE [LARGE SCALE GENOMIC DNA]</scope>
    <source>
        <strain evidence="3">F 1598</strain>
    </source>
</reference>
<feature type="region of interest" description="Disordered" evidence="1">
    <location>
        <begin position="49"/>
        <end position="70"/>
    </location>
</feature>
<reference evidence="2 3" key="1">
    <citation type="submission" date="2014-04" db="EMBL/GenBank/DDBJ databases">
        <authorList>
            <consortium name="DOE Joint Genome Institute"/>
            <person name="Kuo A."/>
            <person name="Tarkka M."/>
            <person name="Buscot F."/>
            <person name="Kohler A."/>
            <person name="Nagy L.G."/>
            <person name="Floudas D."/>
            <person name="Copeland A."/>
            <person name="Barry K.W."/>
            <person name="Cichocki N."/>
            <person name="Veneault-Fourrey C."/>
            <person name="LaButti K."/>
            <person name="Lindquist E.A."/>
            <person name="Lipzen A."/>
            <person name="Lundell T."/>
            <person name="Morin E."/>
            <person name="Murat C."/>
            <person name="Sun H."/>
            <person name="Tunlid A."/>
            <person name="Henrissat B."/>
            <person name="Grigoriev I.V."/>
            <person name="Hibbett D.S."/>
            <person name="Martin F."/>
            <person name="Nordberg H.P."/>
            <person name="Cantor M.N."/>
            <person name="Hua S.X."/>
        </authorList>
    </citation>
    <scope>NUCLEOTIDE SEQUENCE [LARGE SCALE GENOMIC DNA]</scope>
    <source>
        <strain evidence="2 3">F 1598</strain>
    </source>
</reference>